<dbReference type="HOGENOM" id="CLU_1896217_0_0_1"/>
<gene>
    <name evidence="1" type="ORF">PV11_01782</name>
</gene>
<sequence length="134" mass="15535">MRILKRLGKLRVVLFMTRRISRYPPIGVDSDGGERWGKKGTRCRPFEEMTCLICLYHAPRERVLRKSCSQSAPYPDDPVSLVLEPSDFHGFPRHGTLRGDRLGIPLNLLDVAADSRSRCWIRQDWENTRRRASL</sequence>
<dbReference type="EMBL" id="KN846951">
    <property type="protein sequence ID" value="KIV86149.1"/>
    <property type="molecule type" value="Genomic_DNA"/>
</dbReference>
<dbReference type="EMBL" id="KN846951">
    <property type="protein sequence ID" value="KIV86150.1"/>
    <property type="molecule type" value="Genomic_DNA"/>
</dbReference>
<evidence type="ECO:0000313" key="1">
    <source>
        <dbReference type="EMBL" id="KIV86150.1"/>
    </source>
</evidence>
<accession>A0A0D1WBP6</accession>
<protein>
    <submittedName>
        <fullName evidence="1">Uncharacterized protein</fullName>
    </submittedName>
</protein>
<organism evidence="1 2">
    <name type="scientific">Exophiala sideris</name>
    <dbReference type="NCBI Taxonomy" id="1016849"/>
    <lineage>
        <taxon>Eukaryota</taxon>
        <taxon>Fungi</taxon>
        <taxon>Dikarya</taxon>
        <taxon>Ascomycota</taxon>
        <taxon>Pezizomycotina</taxon>
        <taxon>Eurotiomycetes</taxon>
        <taxon>Chaetothyriomycetidae</taxon>
        <taxon>Chaetothyriales</taxon>
        <taxon>Herpotrichiellaceae</taxon>
        <taxon>Exophiala</taxon>
    </lineage>
</organism>
<reference evidence="1 2" key="1">
    <citation type="submission" date="2015-01" db="EMBL/GenBank/DDBJ databases">
        <title>The Genome Sequence of Exophiala sideris CBS121828.</title>
        <authorList>
            <consortium name="The Broad Institute Genomics Platform"/>
            <person name="Cuomo C."/>
            <person name="de Hoog S."/>
            <person name="Gorbushina A."/>
            <person name="Stielow B."/>
            <person name="Teixiera M."/>
            <person name="Abouelleil A."/>
            <person name="Chapman S.B."/>
            <person name="Priest M."/>
            <person name="Young S.K."/>
            <person name="Wortman J."/>
            <person name="Nusbaum C."/>
            <person name="Birren B."/>
        </authorList>
    </citation>
    <scope>NUCLEOTIDE SEQUENCE [LARGE SCALE GENOMIC DNA]</scope>
    <source>
        <strain evidence="1 2">CBS 121828</strain>
    </source>
</reference>
<proteinExistence type="predicted"/>
<name>A0A0D1WBP6_9EURO</name>
<evidence type="ECO:0000313" key="2">
    <source>
        <dbReference type="Proteomes" id="UP000053599"/>
    </source>
</evidence>
<dbReference type="AlphaFoldDB" id="A0A0D1WBP6"/>
<dbReference type="Proteomes" id="UP000053599">
    <property type="component" value="Unassembled WGS sequence"/>
</dbReference>